<evidence type="ECO:0000256" key="1">
    <source>
        <dbReference type="SAM" id="Phobius"/>
    </source>
</evidence>
<protein>
    <submittedName>
        <fullName evidence="2">Transmembrane protein, putative</fullName>
    </submittedName>
</protein>
<dbReference type="Proteomes" id="UP000002051">
    <property type="component" value="Chromosome 4"/>
</dbReference>
<evidence type="ECO:0000313" key="2">
    <source>
        <dbReference type="EMBL" id="AES91446.1"/>
    </source>
</evidence>
<reference evidence="3" key="3">
    <citation type="submission" date="2015-04" db="UniProtKB">
        <authorList>
            <consortium name="EnsemblPlants"/>
        </authorList>
    </citation>
    <scope>IDENTIFICATION</scope>
    <source>
        <strain evidence="3">cv. Jemalong A17</strain>
    </source>
</reference>
<dbReference type="EnsemblPlants" id="AES91446">
    <property type="protein sequence ID" value="AES91446"/>
    <property type="gene ID" value="MTR_4g113640"/>
</dbReference>
<evidence type="ECO:0000313" key="4">
    <source>
        <dbReference type="Proteomes" id="UP000002051"/>
    </source>
</evidence>
<accession>G7JV90</accession>
<keyword evidence="1" id="KW-1133">Transmembrane helix</keyword>
<evidence type="ECO:0000313" key="3">
    <source>
        <dbReference type="EnsemblPlants" id="AES91446"/>
    </source>
</evidence>
<keyword evidence="1" id="KW-0472">Membrane</keyword>
<dbReference type="AlphaFoldDB" id="G7JV90"/>
<feature type="transmembrane region" description="Helical" evidence="1">
    <location>
        <begin position="40"/>
        <end position="59"/>
    </location>
</feature>
<reference evidence="2 4" key="1">
    <citation type="journal article" date="2011" name="Nature">
        <title>The Medicago genome provides insight into the evolution of rhizobial symbioses.</title>
        <authorList>
            <person name="Young N.D."/>
            <person name="Debelle F."/>
            <person name="Oldroyd G.E."/>
            <person name="Geurts R."/>
            <person name="Cannon S.B."/>
            <person name="Udvardi M.K."/>
            <person name="Benedito V.A."/>
            <person name="Mayer K.F."/>
            <person name="Gouzy J."/>
            <person name="Schoof H."/>
            <person name="Van de Peer Y."/>
            <person name="Proost S."/>
            <person name="Cook D.R."/>
            <person name="Meyers B.C."/>
            <person name="Spannagl M."/>
            <person name="Cheung F."/>
            <person name="De Mita S."/>
            <person name="Krishnakumar V."/>
            <person name="Gundlach H."/>
            <person name="Zhou S."/>
            <person name="Mudge J."/>
            <person name="Bharti A.K."/>
            <person name="Murray J.D."/>
            <person name="Naoumkina M.A."/>
            <person name="Rosen B."/>
            <person name="Silverstein K.A."/>
            <person name="Tang H."/>
            <person name="Rombauts S."/>
            <person name="Zhao P.X."/>
            <person name="Zhou P."/>
            <person name="Barbe V."/>
            <person name="Bardou P."/>
            <person name="Bechner M."/>
            <person name="Bellec A."/>
            <person name="Berger A."/>
            <person name="Berges H."/>
            <person name="Bidwell S."/>
            <person name="Bisseling T."/>
            <person name="Choisne N."/>
            <person name="Couloux A."/>
            <person name="Denny R."/>
            <person name="Deshpande S."/>
            <person name="Dai X."/>
            <person name="Doyle J.J."/>
            <person name="Dudez A.M."/>
            <person name="Farmer A.D."/>
            <person name="Fouteau S."/>
            <person name="Franken C."/>
            <person name="Gibelin C."/>
            <person name="Gish J."/>
            <person name="Goldstein S."/>
            <person name="Gonzalez A.J."/>
            <person name="Green P.J."/>
            <person name="Hallab A."/>
            <person name="Hartog M."/>
            <person name="Hua A."/>
            <person name="Humphray S.J."/>
            <person name="Jeong D.H."/>
            <person name="Jing Y."/>
            <person name="Jocker A."/>
            <person name="Kenton S.M."/>
            <person name="Kim D.J."/>
            <person name="Klee K."/>
            <person name="Lai H."/>
            <person name="Lang C."/>
            <person name="Lin S."/>
            <person name="Macmil S.L."/>
            <person name="Magdelenat G."/>
            <person name="Matthews L."/>
            <person name="McCorrison J."/>
            <person name="Monaghan E.L."/>
            <person name="Mun J.H."/>
            <person name="Najar F.Z."/>
            <person name="Nicholson C."/>
            <person name="Noirot C."/>
            <person name="O'Bleness M."/>
            <person name="Paule C.R."/>
            <person name="Poulain J."/>
            <person name="Prion F."/>
            <person name="Qin B."/>
            <person name="Qu C."/>
            <person name="Retzel E.F."/>
            <person name="Riddle C."/>
            <person name="Sallet E."/>
            <person name="Samain S."/>
            <person name="Samson N."/>
            <person name="Sanders I."/>
            <person name="Saurat O."/>
            <person name="Scarpelli C."/>
            <person name="Schiex T."/>
            <person name="Segurens B."/>
            <person name="Severin A.J."/>
            <person name="Sherrier D.J."/>
            <person name="Shi R."/>
            <person name="Sims S."/>
            <person name="Singer S.R."/>
            <person name="Sinharoy S."/>
            <person name="Sterck L."/>
            <person name="Viollet A."/>
            <person name="Wang B.B."/>
            <person name="Wang K."/>
            <person name="Wang M."/>
            <person name="Wang X."/>
            <person name="Warfsmann J."/>
            <person name="Weissenbach J."/>
            <person name="White D.D."/>
            <person name="White J.D."/>
            <person name="Wiley G.B."/>
            <person name="Wincker P."/>
            <person name="Xing Y."/>
            <person name="Yang L."/>
            <person name="Yao Z."/>
            <person name="Ying F."/>
            <person name="Zhai J."/>
            <person name="Zhou L."/>
            <person name="Zuber A."/>
            <person name="Denarie J."/>
            <person name="Dixon R.A."/>
            <person name="May G.D."/>
            <person name="Schwartz D.C."/>
            <person name="Rogers J."/>
            <person name="Quetier F."/>
            <person name="Town C.D."/>
            <person name="Roe B.A."/>
        </authorList>
    </citation>
    <scope>NUCLEOTIDE SEQUENCE [LARGE SCALE GENOMIC DNA]</scope>
    <source>
        <strain evidence="2">A17</strain>
        <strain evidence="3 4">cv. Jemalong A17</strain>
    </source>
</reference>
<keyword evidence="1 2" id="KW-0812">Transmembrane</keyword>
<sequence length="72" mass="8728">MMHKEQNSVWYKVIVARYVMDGWRVREGGRLGTTWWNHLFTVRLGVGGLTIIWCGWWVMRPKCVLARMFDWR</sequence>
<dbReference type="PaxDb" id="3880-AES91446"/>
<name>G7JV90_MEDTR</name>
<reference evidence="2 4" key="2">
    <citation type="journal article" date="2014" name="BMC Genomics">
        <title>An improved genome release (version Mt4.0) for the model legume Medicago truncatula.</title>
        <authorList>
            <person name="Tang H."/>
            <person name="Krishnakumar V."/>
            <person name="Bidwell S."/>
            <person name="Rosen B."/>
            <person name="Chan A."/>
            <person name="Zhou S."/>
            <person name="Gentzbittel L."/>
            <person name="Childs K.L."/>
            <person name="Yandell M."/>
            <person name="Gundlach H."/>
            <person name="Mayer K.F."/>
            <person name="Schwartz D.C."/>
            <person name="Town C.D."/>
        </authorList>
    </citation>
    <scope>GENOME REANNOTATION</scope>
    <source>
        <strain evidence="3 4">cv. Jemalong A17</strain>
    </source>
</reference>
<keyword evidence="4" id="KW-1185">Reference proteome</keyword>
<gene>
    <name evidence="2" type="ordered locus">MTR_4g113640</name>
</gene>
<dbReference type="HOGENOM" id="CLU_2725992_0_0_1"/>
<organism evidence="2 4">
    <name type="scientific">Medicago truncatula</name>
    <name type="common">Barrel medic</name>
    <name type="synonym">Medicago tribuloides</name>
    <dbReference type="NCBI Taxonomy" id="3880"/>
    <lineage>
        <taxon>Eukaryota</taxon>
        <taxon>Viridiplantae</taxon>
        <taxon>Streptophyta</taxon>
        <taxon>Embryophyta</taxon>
        <taxon>Tracheophyta</taxon>
        <taxon>Spermatophyta</taxon>
        <taxon>Magnoliopsida</taxon>
        <taxon>eudicotyledons</taxon>
        <taxon>Gunneridae</taxon>
        <taxon>Pentapetalae</taxon>
        <taxon>rosids</taxon>
        <taxon>fabids</taxon>
        <taxon>Fabales</taxon>
        <taxon>Fabaceae</taxon>
        <taxon>Papilionoideae</taxon>
        <taxon>50 kb inversion clade</taxon>
        <taxon>NPAAA clade</taxon>
        <taxon>Hologalegina</taxon>
        <taxon>IRL clade</taxon>
        <taxon>Trifolieae</taxon>
        <taxon>Medicago</taxon>
    </lineage>
</organism>
<proteinExistence type="predicted"/>
<dbReference type="EMBL" id="CM001220">
    <property type="protein sequence ID" value="AES91446.1"/>
    <property type="molecule type" value="Genomic_DNA"/>
</dbReference>